<name>A0A1H6WHU6_9DEIO</name>
<dbReference type="OrthoDB" id="9985556at2"/>
<evidence type="ECO:0000313" key="2">
    <source>
        <dbReference type="EMBL" id="SEJ12380.1"/>
    </source>
</evidence>
<feature type="transmembrane region" description="Helical" evidence="1">
    <location>
        <begin position="12"/>
        <end position="32"/>
    </location>
</feature>
<dbReference type="RefSeq" id="WP_092263844.1">
    <property type="nucleotide sequence ID" value="NZ_FNZA01000004.1"/>
</dbReference>
<keyword evidence="1" id="KW-1133">Transmembrane helix</keyword>
<proteinExistence type="predicted"/>
<feature type="transmembrane region" description="Helical" evidence="1">
    <location>
        <begin position="83"/>
        <end position="101"/>
    </location>
</feature>
<gene>
    <name evidence="2" type="ORF">SAMN04488058_10468</name>
</gene>
<evidence type="ECO:0000313" key="3">
    <source>
        <dbReference type="Proteomes" id="UP000199223"/>
    </source>
</evidence>
<dbReference type="Proteomes" id="UP000199223">
    <property type="component" value="Unassembled WGS sequence"/>
</dbReference>
<protein>
    <submittedName>
        <fullName evidence="2">Uncharacterized protein</fullName>
    </submittedName>
</protein>
<keyword evidence="3" id="KW-1185">Reference proteome</keyword>
<sequence>MSWPQPALRFALWTYAWTLALFAGFVLALSYSEAWRRAELGDTAPWWSPAALWANLEAVWFLPLPLFPAALLAFALAPRWGRALTLLLTPPLLLVWVWSPYRMDVYGIYPLMTLIVPAALLASAPDFIRSRRRHVP</sequence>
<keyword evidence="1" id="KW-0812">Transmembrane</keyword>
<organism evidence="2 3">
    <name type="scientific">Deinococcus reticulitermitis</name>
    <dbReference type="NCBI Taxonomy" id="856736"/>
    <lineage>
        <taxon>Bacteria</taxon>
        <taxon>Thermotogati</taxon>
        <taxon>Deinococcota</taxon>
        <taxon>Deinococci</taxon>
        <taxon>Deinococcales</taxon>
        <taxon>Deinococcaceae</taxon>
        <taxon>Deinococcus</taxon>
    </lineage>
</organism>
<dbReference type="AlphaFoldDB" id="A0A1H6WHU6"/>
<feature type="transmembrane region" description="Helical" evidence="1">
    <location>
        <begin position="52"/>
        <end position="76"/>
    </location>
</feature>
<dbReference type="STRING" id="856736.SAMN04488058_10468"/>
<evidence type="ECO:0000256" key="1">
    <source>
        <dbReference type="SAM" id="Phobius"/>
    </source>
</evidence>
<reference evidence="3" key="1">
    <citation type="submission" date="2016-10" db="EMBL/GenBank/DDBJ databases">
        <authorList>
            <person name="Varghese N."/>
            <person name="Submissions S."/>
        </authorList>
    </citation>
    <scope>NUCLEOTIDE SEQUENCE [LARGE SCALE GENOMIC DNA]</scope>
    <source>
        <strain evidence="3">CGMCC 1.10218</strain>
    </source>
</reference>
<accession>A0A1H6WHU6</accession>
<dbReference type="EMBL" id="FNZA01000004">
    <property type="protein sequence ID" value="SEJ12380.1"/>
    <property type="molecule type" value="Genomic_DNA"/>
</dbReference>
<keyword evidence="1" id="KW-0472">Membrane</keyword>
<feature type="transmembrane region" description="Helical" evidence="1">
    <location>
        <begin position="107"/>
        <end position="128"/>
    </location>
</feature>